<dbReference type="EMBL" id="BAAACW010000068">
    <property type="protein sequence ID" value="GAA0360345.1"/>
    <property type="molecule type" value="Genomic_DNA"/>
</dbReference>
<sequence length="97" mass="11042">MQINIKPVSQDSIVSEKEKQITQIAVLNFIALISALTTKQGAVSNPLKESEKDNIGYEAFLETTSQEEEKEFRRRIFNQVITFLTMSEVPYSVEITD</sequence>
<reference evidence="1 2" key="1">
    <citation type="journal article" date="2019" name="Int. J. Syst. Evol. Microbiol.">
        <title>The Global Catalogue of Microorganisms (GCM) 10K type strain sequencing project: providing services to taxonomists for standard genome sequencing and annotation.</title>
        <authorList>
            <consortium name="The Broad Institute Genomics Platform"/>
            <consortium name="The Broad Institute Genome Sequencing Center for Infectious Disease"/>
            <person name="Wu L."/>
            <person name="Ma J."/>
        </authorList>
    </citation>
    <scope>NUCLEOTIDE SEQUENCE [LARGE SCALE GENOMIC DNA]</scope>
    <source>
        <strain evidence="1 2">JCM 12662</strain>
    </source>
</reference>
<protein>
    <submittedName>
        <fullName evidence="1">Uncharacterized protein</fullName>
    </submittedName>
</protein>
<comment type="caution">
    <text evidence="1">The sequence shown here is derived from an EMBL/GenBank/DDBJ whole genome shotgun (WGS) entry which is preliminary data.</text>
</comment>
<evidence type="ECO:0000313" key="2">
    <source>
        <dbReference type="Proteomes" id="UP001501166"/>
    </source>
</evidence>
<accession>A0ABN0XBU5</accession>
<dbReference type="Proteomes" id="UP001501166">
    <property type="component" value="Unassembled WGS sequence"/>
</dbReference>
<organism evidence="1 2">
    <name type="scientific">Alkalibacterium iburiense</name>
    <dbReference type="NCBI Taxonomy" id="290589"/>
    <lineage>
        <taxon>Bacteria</taxon>
        <taxon>Bacillati</taxon>
        <taxon>Bacillota</taxon>
        <taxon>Bacilli</taxon>
        <taxon>Lactobacillales</taxon>
        <taxon>Carnobacteriaceae</taxon>
        <taxon>Alkalibacterium</taxon>
    </lineage>
</organism>
<keyword evidence="2" id="KW-1185">Reference proteome</keyword>
<dbReference type="RefSeq" id="WP_343754635.1">
    <property type="nucleotide sequence ID" value="NZ_BAAACW010000068.1"/>
</dbReference>
<name>A0ABN0XBU5_9LACT</name>
<evidence type="ECO:0000313" key="1">
    <source>
        <dbReference type="EMBL" id="GAA0360345.1"/>
    </source>
</evidence>
<proteinExistence type="predicted"/>
<gene>
    <name evidence="1" type="ORF">GCM10008932_11160</name>
</gene>